<name>A0ABV2K735_SPOPS</name>
<dbReference type="RefSeq" id="WP_354312993.1">
    <property type="nucleotide sequence ID" value="NZ_JBEPME010000002.1"/>
</dbReference>
<evidence type="ECO:0000313" key="2">
    <source>
        <dbReference type="Proteomes" id="UP001549104"/>
    </source>
</evidence>
<proteinExistence type="predicted"/>
<organism evidence="1 2">
    <name type="scientific">Sporosarcina psychrophila</name>
    <name type="common">Bacillus psychrophilus</name>
    <dbReference type="NCBI Taxonomy" id="1476"/>
    <lineage>
        <taxon>Bacteria</taxon>
        <taxon>Bacillati</taxon>
        <taxon>Bacillota</taxon>
        <taxon>Bacilli</taxon>
        <taxon>Bacillales</taxon>
        <taxon>Caryophanaceae</taxon>
        <taxon>Sporosarcina</taxon>
    </lineage>
</organism>
<sequence>MKQMQWEAMRVENGRNGELLSEIGRSKAAFDKREKNVKYYVVMRRRNTL</sequence>
<accession>A0ABV2K735</accession>
<reference evidence="1 2" key="1">
    <citation type="submission" date="2024-06" db="EMBL/GenBank/DDBJ databases">
        <title>Sorghum-associated microbial communities from plants grown in Nebraska, USA.</title>
        <authorList>
            <person name="Schachtman D."/>
        </authorList>
    </citation>
    <scope>NUCLEOTIDE SEQUENCE [LARGE SCALE GENOMIC DNA]</scope>
    <source>
        <strain evidence="1 2">1288</strain>
    </source>
</reference>
<gene>
    <name evidence="1" type="ORF">ABIC55_001973</name>
</gene>
<protein>
    <submittedName>
        <fullName evidence="1">Uncharacterized protein</fullName>
    </submittedName>
</protein>
<dbReference type="EMBL" id="JBEPME010000002">
    <property type="protein sequence ID" value="MET3656886.1"/>
    <property type="molecule type" value="Genomic_DNA"/>
</dbReference>
<dbReference type="Proteomes" id="UP001549104">
    <property type="component" value="Unassembled WGS sequence"/>
</dbReference>
<keyword evidence="2" id="KW-1185">Reference proteome</keyword>
<comment type="caution">
    <text evidence="1">The sequence shown here is derived from an EMBL/GenBank/DDBJ whole genome shotgun (WGS) entry which is preliminary data.</text>
</comment>
<evidence type="ECO:0000313" key="1">
    <source>
        <dbReference type="EMBL" id="MET3656886.1"/>
    </source>
</evidence>